<keyword evidence="7" id="KW-0963">Cytoplasm</keyword>
<dbReference type="Gene3D" id="3.30.930.10">
    <property type="entry name" value="Bira Bifunctional Protein, Domain 2"/>
    <property type="match status" value="1"/>
</dbReference>
<dbReference type="InterPro" id="IPR022911">
    <property type="entry name" value="Phe_tRNA_ligase_alpha1_bac"/>
</dbReference>
<dbReference type="InterPro" id="IPR006195">
    <property type="entry name" value="aa-tRNA-synth_II"/>
</dbReference>
<dbReference type="NCBIfam" id="TIGR00468">
    <property type="entry name" value="pheS"/>
    <property type="match status" value="1"/>
</dbReference>
<evidence type="ECO:0000256" key="14">
    <source>
        <dbReference type="ARBA" id="ARBA00023146"/>
    </source>
</evidence>
<dbReference type="HAMAP" id="MF_00281">
    <property type="entry name" value="Phe_tRNA_synth_alpha1"/>
    <property type="match status" value="1"/>
</dbReference>
<dbReference type="Pfam" id="PF02912">
    <property type="entry name" value="Phe_tRNA-synt_N"/>
    <property type="match status" value="1"/>
</dbReference>
<reference evidence="18" key="1">
    <citation type="submission" date="2018-06" db="EMBL/GenBank/DDBJ databases">
        <authorList>
            <person name="Zhirakovskaya E."/>
        </authorList>
    </citation>
    <scope>NUCLEOTIDE SEQUENCE</scope>
</reference>
<evidence type="ECO:0000256" key="16">
    <source>
        <dbReference type="ARBA" id="ARBA00049255"/>
    </source>
</evidence>
<evidence type="ECO:0000256" key="10">
    <source>
        <dbReference type="ARBA" id="ARBA00022741"/>
    </source>
</evidence>
<evidence type="ECO:0000259" key="17">
    <source>
        <dbReference type="PROSITE" id="PS50862"/>
    </source>
</evidence>
<evidence type="ECO:0000256" key="12">
    <source>
        <dbReference type="ARBA" id="ARBA00022842"/>
    </source>
</evidence>
<dbReference type="PANTHER" id="PTHR11538">
    <property type="entry name" value="PHENYLALANYL-TRNA SYNTHETASE"/>
    <property type="match status" value="1"/>
</dbReference>
<dbReference type="PANTHER" id="PTHR11538:SF41">
    <property type="entry name" value="PHENYLALANINE--TRNA LIGASE, MITOCHONDRIAL"/>
    <property type="match status" value="1"/>
</dbReference>
<dbReference type="InterPro" id="IPR004529">
    <property type="entry name" value="Phe-tRNA-synth_IIc_asu"/>
</dbReference>
<dbReference type="SUPFAM" id="SSF46589">
    <property type="entry name" value="tRNA-binding arm"/>
    <property type="match status" value="1"/>
</dbReference>
<sequence length="338" mass="37839">MEDLEKLKTRSLEALSQARGSEQVETLRVKLLGKKGEITTLMKGLGKLSHDERPKAGAACNKVKVALESAIEKKLSDIRAAEMTSRLEEESFDITIPGRENGAGRFHPVGMVMEELVEIFIGLGFEVAEGPEVETDEYNFKKLNFPDDHPARDMQDTFYVQNGARLLRTHTSPVQIHAMLKHKPPLSVIAPGRVYRCDSDITHSPVFHQLEGFHVDKNVNFGHLKGTLELFLQRLYGGKTKIRLRPSYFPFTEPSAEVDVSCQICGGDGCRVCKGTGWLEILGAGMIDPNVFEAVGYDPEVWTGFAFGCGIERIAMRKYAIDDIRLLYNNDTRFLSQF</sequence>
<dbReference type="GO" id="GO:0005737">
    <property type="term" value="C:cytoplasm"/>
    <property type="evidence" value="ECO:0007669"/>
    <property type="project" value="UniProtKB-SubCell"/>
</dbReference>
<evidence type="ECO:0000313" key="18">
    <source>
        <dbReference type="EMBL" id="VAX24331.1"/>
    </source>
</evidence>
<feature type="domain" description="Aminoacyl-transfer RNA synthetases class-II family profile" evidence="17">
    <location>
        <begin position="112"/>
        <end position="316"/>
    </location>
</feature>
<comment type="subunit">
    <text evidence="4">Tetramer of two alpha and two beta subunits.</text>
</comment>
<dbReference type="EMBL" id="UOGE01000093">
    <property type="protein sequence ID" value="VAX24331.1"/>
    <property type="molecule type" value="Genomic_DNA"/>
</dbReference>
<dbReference type="GO" id="GO:0005524">
    <property type="term" value="F:ATP binding"/>
    <property type="evidence" value="ECO:0007669"/>
    <property type="project" value="UniProtKB-KW"/>
</dbReference>
<dbReference type="InterPro" id="IPR045864">
    <property type="entry name" value="aa-tRNA-synth_II/BPL/LPL"/>
</dbReference>
<keyword evidence="9" id="KW-0479">Metal-binding</keyword>
<evidence type="ECO:0000256" key="1">
    <source>
        <dbReference type="ARBA" id="ARBA00001946"/>
    </source>
</evidence>
<evidence type="ECO:0000256" key="2">
    <source>
        <dbReference type="ARBA" id="ARBA00004496"/>
    </source>
</evidence>
<keyword evidence="14 18" id="KW-0030">Aminoacyl-tRNA synthetase</keyword>
<dbReference type="SUPFAM" id="SSF55681">
    <property type="entry name" value="Class II aaRS and biotin synthetases"/>
    <property type="match status" value="1"/>
</dbReference>
<dbReference type="GO" id="GO:0046872">
    <property type="term" value="F:metal ion binding"/>
    <property type="evidence" value="ECO:0007669"/>
    <property type="project" value="UniProtKB-KW"/>
</dbReference>
<dbReference type="GO" id="GO:0004826">
    <property type="term" value="F:phenylalanine-tRNA ligase activity"/>
    <property type="evidence" value="ECO:0007669"/>
    <property type="project" value="UniProtKB-EC"/>
</dbReference>
<keyword evidence="13" id="KW-0648">Protein biosynthesis</keyword>
<organism evidence="18">
    <name type="scientific">hydrothermal vent metagenome</name>
    <dbReference type="NCBI Taxonomy" id="652676"/>
    <lineage>
        <taxon>unclassified sequences</taxon>
        <taxon>metagenomes</taxon>
        <taxon>ecological metagenomes</taxon>
    </lineage>
</organism>
<dbReference type="GO" id="GO:0006432">
    <property type="term" value="P:phenylalanyl-tRNA aminoacylation"/>
    <property type="evidence" value="ECO:0007669"/>
    <property type="project" value="InterPro"/>
</dbReference>
<evidence type="ECO:0000256" key="5">
    <source>
        <dbReference type="ARBA" id="ARBA00012814"/>
    </source>
</evidence>
<evidence type="ECO:0000256" key="11">
    <source>
        <dbReference type="ARBA" id="ARBA00022840"/>
    </source>
</evidence>
<evidence type="ECO:0000256" key="13">
    <source>
        <dbReference type="ARBA" id="ARBA00022917"/>
    </source>
</evidence>
<dbReference type="InterPro" id="IPR010978">
    <property type="entry name" value="tRNA-bd_arm"/>
</dbReference>
<dbReference type="AlphaFoldDB" id="A0A3B1CCF3"/>
<comment type="cofactor">
    <cofactor evidence="1">
        <name>Mg(2+)</name>
        <dbReference type="ChEBI" id="CHEBI:18420"/>
    </cofactor>
</comment>
<accession>A0A3B1CCF3</accession>
<dbReference type="PROSITE" id="PS50862">
    <property type="entry name" value="AA_TRNA_LIGASE_II"/>
    <property type="match status" value="1"/>
</dbReference>
<keyword evidence="11" id="KW-0067">ATP-binding</keyword>
<comment type="catalytic activity">
    <reaction evidence="16">
        <text>tRNA(Phe) + L-phenylalanine + ATP = L-phenylalanyl-tRNA(Phe) + AMP + diphosphate + H(+)</text>
        <dbReference type="Rhea" id="RHEA:19413"/>
        <dbReference type="Rhea" id="RHEA-COMP:9668"/>
        <dbReference type="Rhea" id="RHEA-COMP:9699"/>
        <dbReference type="ChEBI" id="CHEBI:15378"/>
        <dbReference type="ChEBI" id="CHEBI:30616"/>
        <dbReference type="ChEBI" id="CHEBI:33019"/>
        <dbReference type="ChEBI" id="CHEBI:58095"/>
        <dbReference type="ChEBI" id="CHEBI:78442"/>
        <dbReference type="ChEBI" id="CHEBI:78531"/>
        <dbReference type="ChEBI" id="CHEBI:456215"/>
        <dbReference type="EC" id="6.1.1.20"/>
    </reaction>
</comment>
<keyword evidence="12" id="KW-0460">Magnesium</keyword>
<dbReference type="InterPro" id="IPR002319">
    <property type="entry name" value="Phenylalanyl-tRNA_Synthase"/>
</dbReference>
<dbReference type="GO" id="GO:0000049">
    <property type="term" value="F:tRNA binding"/>
    <property type="evidence" value="ECO:0007669"/>
    <property type="project" value="InterPro"/>
</dbReference>
<evidence type="ECO:0000256" key="6">
    <source>
        <dbReference type="ARBA" id="ARBA00015409"/>
    </source>
</evidence>
<dbReference type="FunFam" id="3.30.930.10:FF:000003">
    <property type="entry name" value="Phenylalanine--tRNA ligase alpha subunit"/>
    <property type="match status" value="1"/>
</dbReference>
<evidence type="ECO:0000256" key="3">
    <source>
        <dbReference type="ARBA" id="ARBA00010207"/>
    </source>
</evidence>
<dbReference type="EC" id="6.1.1.20" evidence="5"/>
<evidence type="ECO:0000256" key="7">
    <source>
        <dbReference type="ARBA" id="ARBA00022490"/>
    </source>
</evidence>
<comment type="similarity">
    <text evidence="3">Belongs to the class-II aminoacyl-tRNA synthetase family. Phe-tRNA synthetase alpha subunit type 1 subfamily.</text>
</comment>
<evidence type="ECO:0000256" key="8">
    <source>
        <dbReference type="ARBA" id="ARBA00022598"/>
    </source>
</evidence>
<keyword evidence="10" id="KW-0547">Nucleotide-binding</keyword>
<comment type="subcellular location">
    <subcellularLocation>
        <location evidence="2">Cytoplasm</location>
    </subcellularLocation>
</comment>
<proteinExistence type="inferred from homology"/>
<protein>
    <recommendedName>
        <fullName evidence="6">Phenylalanine--tRNA ligase alpha subunit</fullName>
        <ecNumber evidence="5">6.1.1.20</ecNumber>
    </recommendedName>
    <alternativeName>
        <fullName evidence="15">Phenylalanyl-tRNA synthetase alpha subunit</fullName>
    </alternativeName>
</protein>
<dbReference type="CDD" id="cd00496">
    <property type="entry name" value="PheRS_alpha_core"/>
    <property type="match status" value="1"/>
</dbReference>
<gene>
    <name evidence="18" type="ORF">MNBD_NITROSPINAE02-128</name>
</gene>
<dbReference type="Pfam" id="PF01409">
    <property type="entry name" value="tRNA-synt_2d"/>
    <property type="match status" value="1"/>
</dbReference>
<dbReference type="InterPro" id="IPR004188">
    <property type="entry name" value="Phe-tRNA_ligase_II_N"/>
</dbReference>
<evidence type="ECO:0000256" key="15">
    <source>
        <dbReference type="ARBA" id="ARBA00030612"/>
    </source>
</evidence>
<keyword evidence="8 18" id="KW-0436">Ligase</keyword>
<name>A0A3B1CCF3_9ZZZZ</name>
<evidence type="ECO:0000256" key="4">
    <source>
        <dbReference type="ARBA" id="ARBA00011209"/>
    </source>
</evidence>
<evidence type="ECO:0000256" key="9">
    <source>
        <dbReference type="ARBA" id="ARBA00022723"/>
    </source>
</evidence>